<feature type="compositionally biased region" description="Basic and acidic residues" evidence="2">
    <location>
        <begin position="220"/>
        <end position="234"/>
    </location>
</feature>
<feature type="region of interest" description="Disordered" evidence="2">
    <location>
        <begin position="220"/>
        <end position="255"/>
    </location>
</feature>
<feature type="region of interest" description="Disordered" evidence="2">
    <location>
        <begin position="465"/>
        <end position="488"/>
    </location>
</feature>
<evidence type="ECO:0000313" key="3">
    <source>
        <dbReference type="EMBL" id="GAX74208.1"/>
    </source>
</evidence>
<feature type="region of interest" description="Disordered" evidence="2">
    <location>
        <begin position="1"/>
        <end position="37"/>
    </location>
</feature>
<feature type="region of interest" description="Disordered" evidence="2">
    <location>
        <begin position="868"/>
        <end position="892"/>
    </location>
</feature>
<comment type="caution">
    <text evidence="3">The sequence shown here is derived from an EMBL/GenBank/DDBJ whole genome shotgun (WGS) entry which is preliminary data.</text>
</comment>
<keyword evidence="4" id="KW-1185">Reference proteome</keyword>
<dbReference type="EMBL" id="BEGY01000006">
    <property type="protein sequence ID" value="GAX74208.1"/>
    <property type="molecule type" value="Genomic_DNA"/>
</dbReference>
<feature type="coiled-coil region" evidence="1">
    <location>
        <begin position="136"/>
        <end position="186"/>
    </location>
</feature>
<reference evidence="3 4" key="1">
    <citation type="submission" date="2017-08" db="EMBL/GenBank/DDBJ databases">
        <title>Acidophilic green algal genome provides insights into adaptation to an acidic environment.</title>
        <authorList>
            <person name="Hirooka S."/>
            <person name="Hirose Y."/>
            <person name="Kanesaki Y."/>
            <person name="Higuchi S."/>
            <person name="Fujiwara T."/>
            <person name="Onuma R."/>
            <person name="Era A."/>
            <person name="Ohbayashi R."/>
            <person name="Uzuka A."/>
            <person name="Nozaki H."/>
            <person name="Yoshikawa H."/>
            <person name="Miyagishima S.Y."/>
        </authorList>
    </citation>
    <scope>NUCLEOTIDE SEQUENCE [LARGE SCALE GENOMIC DNA]</scope>
    <source>
        <strain evidence="3 4">NIES-2499</strain>
    </source>
</reference>
<sequence length="927" mass="101936">MGLRSTSKLPSAKHALSSGHEGEGIGTGRLRTGRKPVAKFTPEREVIYVPKGVLEALKEVQKELDEAQKQYQEAAAASGAYVSSTHWGTLSLMDKLVNEEERPPEGTPPKQAMRKQLVAMPQSLPVAGKERDWLQEVAAKRKAEKLAAKLEAEKAEEEAKKAKEEAKRAAEELKRAEREAVLQKEMEERMVKLKHIEEKHSANTIGAAWRAYKAAKTDAANRELQEQRAEHEAEASSSAGSSDYVEEEEESEVTMRMSGVRLNPVNTSQIQHVKVAHAVPTAEERPKCVTTVVTAEERPTCLTVVVTVVKPNDTIHLHAQEDASKVRLEIIVHEEGTQKELEMELDGTFKELSVEEAVSMQASKVARKKRKKKANTESSAPDIDVATQSITTLETSLPSQHFVTAPDSHQRDMICPGGIELDQSGGTLTIEEALITSTDHEMTAGKPAFVSPVKIQHQPLHLILPEPPKTEDECVQGQEEPIDPKTGGVKTVMITFDPDAHKKRVGSKVRVPAEANKDIFFSLRSFDLPSDPPSSHRPHIDISILLLVRQLLKTAEHWREMGQPLRARFYEQQLADLLGGRTGPDGLTTWEAVSTRTQPPVMVRRLVPGAVVSQEAHGAPWWFVDEDPERHLEPSTWVQAHKVRVREQLLSGEVGVRMRQRFQKGYLAPMMRQQARDRPIELPPLCNALSAEDSFQFKGVSGGGVLRMGVVLKPLDQDQMSGNQGGRPRHGKSHTLAAVPVLPPLVGVMGRQQESHLTQSSGEFISHALDVSLAHQGSRNDLKPSPEPSGLTGLIGEVSYPESHQDSDHVPGRNLSHVKSKISMYINGPSAVKPNTRLDQLESDNLSGALKAVKELLASARHVQEEVGVRPFGHGSRRETGRDKGRRGHPSVVAASLSAPNLLNMKTAEAARMRLSLPEIPKLASIA</sequence>
<accession>A0A250WTQ5</accession>
<evidence type="ECO:0000256" key="1">
    <source>
        <dbReference type="SAM" id="Coils"/>
    </source>
</evidence>
<name>A0A250WTQ5_9CHLO</name>
<protein>
    <submittedName>
        <fullName evidence="3">Uncharacterized protein</fullName>
    </submittedName>
</protein>
<dbReference type="Proteomes" id="UP000232323">
    <property type="component" value="Unassembled WGS sequence"/>
</dbReference>
<gene>
    <name evidence="3" type="ORF">CEUSTIGMA_g1657.t1</name>
</gene>
<organism evidence="3 4">
    <name type="scientific">Chlamydomonas eustigma</name>
    <dbReference type="NCBI Taxonomy" id="1157962"/>
    <lineage>
        <taxon>Eukaryota</taxon>
        <taxon>Viridiplantae</taxon>
        <taxon>Chlorophyta</taxon>
        <taxon>core chlorophytes</taxon>
        <taxon>Chlorophyceae</taxon>
        <taxon>CS clade</taxon>
        <taxon>Chlamydomonadales</taxon>
        <taxon>Chlamydomonadaceae</taxon>
        <taxon>Chlamydomonas</taxon>
    </lineage>
</organism>
<dbReference type="AlphaFoldDB" id="A0A250WTQ5"/>
<evidence type="ECO:0000313" key="4">
    <source>
        <dbReference type="Proteomes" id="UP000232323"/>
    </source>
</evidence>
<evidence type="ECO:0000256" key="2">
    <source>
        <dbReference type="SAM" id="MobiDB-lite"/>
    </source>
</evidence>
<keyword evidence="1" id="KW-0175">Coiled coil</keyword>
<proteinExistence type="predicted"/>